<evidence type="ECO:0000259" key="1">
    <source>
        <dbReference type="PROSITE" id="PS51186"/>
    </source>
</evidence>
<reference evidence="2" key="1">
    <citation type="submission" date="2020-03" db="EMBL/GenBank/DDBJ databases">
        <title>A high-quality chromosome-level genome assembly of a woody plant with both climbing and erect habits, Rhamnella rubrinervis.</title>
        <authorList>
            <person name="Lu Z."/>
            <person name="Yang Y."/>
            <person name="Zhu X."/>
            <person name="Sun Y."/>
        </authorList>
    </citation>
    <scope>NUCLEOTIDE SEQUENCE</scope>
    <source>
        <strain evidence="2">BYM</strain>
        <tissue evidence="2">Leaf</tissue>
    </source>
</reference>
<accession>A0A8K0MSC6</accession>
<dbReference type="GO" id="GO:0016747">
    <property type="term" value="F:acyltransferase activity, transferring groups other than amino-acyl groups"/>
    <property type="evidence" value="ECO:0007669"/>
    <property type="project" value="InterPro"/>
</dbReference>
<comment type="caution">
    <text evidence="2">The sequence shown here is derived from an EMBL/GenBank/DDBJ whole genome shotgun (WGS) entry which is preliminary data.</text>
</comment>
<dbReference type="PROSITE" id="PS51186">
    <property type="entry name" value="GNAT"/>
    <property type="match status" value="1"/>
</dbReference>
<dbReference type="Gene3D" id="3.40.630.30">
    <property type="match status" value="1"/>
</dbReference>
<gene>
    <name evidence="2" type="ORF">FNV43_RR01773</name>
</gene>
<dbReference type="PANTHER" id="PTHR46067">
    <property type="entry name" value="ACYL-COA N-ACYLTRANSFERASES (NAT) SUPERFAMILY PROTEIN"/>
    <property type="match status" value="1"/>
</dbReference>
<dbReference type="EMBL" id="VOIH02000001">
    <property type="protein sequence ID" value="KAF3457116.1"/>
    <property type="molecule type" value="Genomic_DNA"/>
</dbReference>
<sequence>MATNSLEICTLRPFRISDADDFLIYAGDEKVTRFSRLKTLTSKEEAISQIQNVFIPHPYFRSICINDRSIGYVFFKPMSGDDKRRAEVGYVLAKEYWGQGIVTRVTKMAICDGFKEFPDVVRMQAHVEVDNKASQRVLEKIGFQREAILRKYTYNKGEIKDLVMYGLLSTDPML</sequence>
<dbReference type="Proteomes" id="UP000796880">
    <property type="component" value="Unassembled WGS sequence"/>
</dbReference>
<protein>
    <recommendedName>
        <fullName evidence="1">N-acetyltransferase domain-containing protein</fullName>
    </recommendedName>
</protein>
<dbReference type="AlphaFoldDB" id="A0A8K0MSC6"/>
<dbReference type="InterPro" id="IPR000182">
    <property type="entry name" value="GNAT_dom"/>
</dbReference>
<dbReference type="InterPro" id="IPR016181">
    <property type="entry name" value="Acyl_CoA_acyltransferase"/>
</dbReference>
<dbReference type="OrthoDB" id="630895at2759"/>
<evidence type="ECO:0000313" key="2">
    <source>
        <dbReference type="EMBL" id="KAF3457116.1"/>
    </source>
</evidence>
<dbReference type="Pfam" id="PF13302">
    <property type="entry name" value="Acetyltransf_3"/>
    <property type="match status" value="1"/>
</dbReference>
<organism evidence="2 3">
    <name type="scientific">Rhamnella rubrinervis</name>
    <dbReference type="NCBI Taxonomy" id="2594499"/>
    <lineage>
        <taxon>Eukaryota</taxon>
        <taxon>Viridiplantae</taxon>
        <taxon>Streptophyta</taxon>
        <taxon>Embryophyta</taxon>
        <taxon>Tracheophyta</taxon>
        <taxon>Spermatophyta</taxon>
        <taxon>Magnoliopsida</taxon>
        <taxon>eudicotyledons</taxon>
        <taxon>Gunneridae</taxon>
        <taxon>Pentapetalae</taxon>
        <taxon>rosids</taxon>
        <taxon>fabids</taxon>
        <taxon>Rosales</taxon>
        <taxon>Rhamnaceae</taxon>
        <taxon>rhamnoid group</taxon>
        <taxon>Rhamneae</taxon>
        <taxon>Rhamnella</taxon>
    </lineage>
</organism>
<keyword evidence="3" id="KW-1185">Reference proteome</keyword>
<dbReference type="PANTHER" id="PTHR46067:SF11">
    <property type="entry name" value="N-ACETYLTRANSFERASE DOMAIN-CONTAINING PROTEIN"/>
    <property type="match status" value="1"/>
</dbReference>
<feature type="domain" description="N-acetyltransferase" evidence="1">
    <location>
        <begin position="9"/>
        <end position="169"/>
    </location>
</feature>
<evidence type="ECO:0000313" key="3">
    <source>
        <dbReference type="Proteomes" id="UP000796880"/>
    </source>
</evidence>
<dbReference type="SUPFAM" id="SSF55729">
    <property type="entry name" value="Acyl-CoA N-acyltransferases (Nat)"/>
    <property type="match status" value="1"/>
</dbReference>
<proteinExistence type="predicted"/>
<name>A0A8K0MSC6_9ROSA</name>